<dbReference type="EMBL" id="UHJJ01000004">
    <property type="protein sequence ID" value="SUQ13779.1"/>
    <property type="molecule type" value="Genomic_DNA"/>
</dbReference>
<dbReference type="PROSITE" id="PS50839">
    <property type="entry name" value="CHASE"/>
    <property type="match status" value="1"/>
</dbReference>
<dbReference type="GO" id="GO:0003824">
    <property type="term" value="F:catalytic activity"/>
    <property type="evidence" value="ECO:0007669"/>
    <property type="project" value="UniProtKB-ARBA"/>
</dbReference>
<organism evidence="8 9">
    <name type="scientific">Faecalicatena contorta</name>
    <dbReference type="NCBI Taxonomy" id="39482"/>
    <lineage>
        <taxon>Bacteria</taxon>
        <taxon>Bacillati</taxon>
        <taxon>Bacillota</taxon>
        <taxon>Clostridia</taxon>
        <taxon>Lachnospirales</taxon>
        <taxon>Lachnospiraceae</taxon>
        <taxon>Faecalicatena</taxon>
    </lineage>
</organism>
<proteinExistence type="predicted"/>
<keyword evidence="3 5" id="KW-1133">Transmembrane helix</keyword>
<evidence type="ECO:0000259" key="7">
    <source>
        <dbReference type="PROSITE" id="PS50887"/>
    </source>
</evidence>
<name>A0A315ZXJ4_9FIRM</name>
<dbReference type="InterPro" id="IPR052163">
    <property type="entry name" value="DGC-Regulatory_Protein"/>
</dbReference>
<sequence length="446" mass="51111">MRKNEQFLQKTNPLLISLAAAAALFSICLSFILMVHNSIRQREVLETTDRYMVFESRVQRLIYSNVTLLQGYEAYIKLEPNLDAEVSYRYMDKLLSTNSEYIRNVGVLKDTTIIWNYPQESNAEAIGVDLSKVKEQKDLVLKVKQELKPVLQGPVDLVQSGHGFIVRLPIVMEDTGYWGQIAIVLKSEQMLEEIESYAKSSGLDIEIYNQENQLVPFYDSIDSNANSKLEFAVDPDFINWNITVSSSNGWVDNLWLFLLLFSFTVCLCVSAGLLVYKYIKSNNKIVAMSTHDFLSGLFNRNFLNRYQTIVLEAAKQKKCKLGILLLDLDHFKSVNDTYGHSVGDMVIVETARILKESTRKNETAFRLGGDEFLVILPEIESVESLLRAKEQLFNRFEQDFHISGYPIKVLPSIGYAIFPEDGDDLDMLLHVADKLMYQEKSERRLR</sequence>
<dbReference type="AlphaFoldDB" id="A0A315ZXJ4"/>
<dbReference type="Pfam" id="PF03924">
    <property type="entry name" value="CHASE"/>
    <property type="match status" value="1"/>
</dbReference>
<dbReference type="Pfam" id="PF00990">
    <property type="entry name" value="GGDEF"/>
    <property type="match status" value="1"/>
</dbReference>
<dbReference type="GO" id="GO:0007165">
    <property type="term" value="P:signal transduction"/>
    <property type="evidence" value="ECO:0007669"/>
    <property type="project" value="UniProtKB-ARBA"/>
</dbReference>
<protein>
    <submittedName>
        <fullName evidence="8">Diguanylate cyclase (GGDEF) domain-containing protein</fullName>
    </submittedName>
</protein>
<evidence type="ECO:0000313" key="8">
    <source>
        <dbReference type="EMBL" id="SUQ13779.1"/>
    </source>
</evidence>
<accession>A0A315ZXJ4</accession>
<dbReference type="OrthoDB" id="9804955at2"/>
<evidence type="ECO:0000256" key="4">
    <source>
        <dbReference type="ARBA" id="ARBA00023136"/>
    </source>
</evidence>
<dbReference type="PANTHER" id="PTHR46663">
    <property type="entry name" value="DIGUANYLATE CYCLASE DGCT-RELATED"/>
    <property type="match status" value="1"/>
</dbReference>
<evidence type="ECO:0000256" key="3">
    <source>
        <dbReference type="ARBA" id="ARBA00022989"/>
    </source>
</evidence>
<dbReference type="Proteomes" id="UP000254051">
    <property type="component" value="Unassembled WGS sequence"/>
</dbReference>
<keyword evidence="9" id="KW-1185">Reference proteome</keyword>
<feature type="domain" description="CHASE" evidence="6">
    <location>
        <begin position="113"/>
        <end position="209"/>
    </location>
</feature>
<reference evidence="9" key="1">
    <citation type="submission" date="2017-07" db="EMBL/GenBank/DDBJ databases">
        <authorList>
            <person name="Varghese N."/>
            <person name="Submissions S."/>
        </authorList>
    </citation>
    <scope>NUCLEOTIDE SEQUENCE [LARGE SCALE GENOMIC DNA]</scope>
    <source>
        <strain evidence="9">NLAE-zl-C134</strain>
    </source>
</reference>
<dbReference type="PANTHER" id="PTHR46663:SF2">
    <property type="entry name" value="GGDEF DOMAIN-CONTAINING PROTEIN"/>
    <property type="match status" value="1"/>
</dbReference>
<evidence type="ECO:0000259" key="6">
    <source>
        <dbReference type="PROSITE" id="PS50839"/>
    </source>
</evidence>
<evidence type="ECO:0000256" key="1">
    <source>
        <dbReference type="ARBA" id="ARBA00004370"/>
    </source>
</evidence>
<dbReference type="InterPro" id="IPR000160">
    <property type="entry name" value="GGDEF_dom"/>
</dbReference>
<dbReference type="InterPro" id="IPR006189">
    <property type="entry name" value="CHASE_dom"/>
</dbReference>
<evidence type="ECO:0000256" key="5">
    <source>
        <dbReference type="SAM" id="Phobius"/>
    </source>
</evidence>
<dbReference type="InterPro" id="IPR043128">
    <property type="entry name" value="Rev_trsase/Diguanyl_cyclase"/>
</dbReference>
<dbReference type="InterPro" id="IPR029787">
    <property type="entry name" value="Nucleotide_cyclase"/>
</dbReference>
<dbReference type="Gene3D" id="3.30.70.270">
    <property type="match status" value="1"/>
</dbReference>
<dbReference type="RefSeq" id="WP_109710001.1">
    <property type="nucleotide sequence ID" value="NZ_QGDS01000004.1"/>
</dbReference>
<dbReference type="CDD" id="cd01949">
    <property type="entry name" value="GGDEF"/>
    <property type="match status" value="1"/>
</dbReference>
<dbReference type="PROSITE" id="PS50887">
    <property type="entry name" value="GGDEF"/>
    <property type="match status" value="1"/>
</dbReference>
<dbReference type="InterPro" id="IPR042240">
    <property type="entry name" value="CHASE_sf"/>
</dbReference>
<dbReference type="SUPFAM" id="SSF55073">
    <property type="entry name" value="Nucleotide cyclase"/>
    <property type="match status" value="1"/>
</dbReference>
<feature type="domain" description="GGDEF" evidence="7">
    <location>
        <begin position="319"/>
        <end position="446"/>
    </location>
</feature>
<comment type="subcellular location">
    <subcellularLocation>
        <location evidence="1">Membrane</location>
    </subcellularLocation>
</comment>
<evidence type="ECO:0000313" key="9">
    <source>
        <dbReference type="Proteomes" id="UP000254051"/>
    </source>
</evidence>
<feature type="transmembrane region" description="Helical" evidence="5">
    <location>
        <begin position="254"/>
        <end position="276"/>
    </location>
</feature>
<dbReference type="GO" id="GO:0016020">
    <property type="term" value="C:membrane"/>
    <property type="evidence" value="ECO:0007669"/>
    <property type="project" value="UniProtKB-SubCell"/>
</dbReference>
<keyword evidence="2 5" id="KW-0812">Transmembrane</keyword>
<gene>
    <name evidence="8" type="ORF">SAMN05216529_10490</name>
</gene>
<evidence type="ECO:0000256" key="2">
    <source>
        <dbReference type="ARBA" id="ARBA00022692"/>
    </source>
</evidence>
<keyword evidence="4 5" id="KW-0472">Membrane</keyword>
<dbReference type="NCBIfam" id="TIGR00254">
    <property type="entry name" value="GGDEF"/>
    <property type="match status" value="1"/>
</dbReference>
<dbReference type="SMART" id="SM01079">
    <property type="entry name" value="CHASE"/>
    <property type="match status" value="1"/>
</dbReference>
<dbReference type="SMART" id="SM00267">
    <property type="entry name" value="GGDEF"/>
    <property type="match status" value="1"/>
</dbReference>
<dbReference type="Gene3D" id="3.30.450.350">
    <property type="entry name" value="CHASE domain"/>
    <property type="match status" value="1"/>
</dbReference>